<dbReference type="Proteomes" id="UP000247811">
    <property type="component" value="Unassembled WGS sequence"/>
</dbReference>
<reference evidence="2 3" key="1">
    <citation type="submission" date="2018-05" db="EMBL/GenBank/DDBJ databases">
        <title>Genomic Encyclopedia of Type Strains, Phase IV (KMG-IV): sequencing the most valuable type-strain genomes for metagenomic binning, comparative biology and taxonomic classification.</title>
        <authorList>
            <person name="Goeker M."/>
        </authorList>
    </citation>
    <scope>NUCLEOTIDE SEQUENCE [LARGE SCALE GENOMIC DNA]</scope>
    <source>
        <strain evidence="2 3">DSM 566</strain>
    </source>
</reference>
<protein>
    <submittedName>
        <fullName evidence="2">Type II secretion system protein C (GspC)</fullName>
    </submittedName>
</protein>
<comment type="caution">
    <text evidence="2">The sequence shown here is derived from an EMBL/GenBank/DDBJ whole genome shotgun (WGS) entry which is preliminary data.</text>
</comment>
<proteinExistence type="predicted"/>
<feature type="region of interest" description="Disordered" evidence="1">
    <location>
        <begin position="140"/>
        <end position="179"/>
    </location>
</feature>
<sequence length="179" mass="18143">MWAIVAATLVFWGLRLTASSIPVPAEARLVGNEQVARGDVARLLRSGPAAPAPAPAVASRFRVVGVVASARPDESGLVMLAFDEQPPRTFRAGQVVDGDLIVQRIEARRVELGPRGQAATIVLELAPLPVATVATLANAAGGPGAPAAQANPAPPVGLSPPSAPPARPADGEADASPPR</sequence>
<keyword evidence="3" id="KW-1185">Reference proteome</keyword>
<feature type="compositionally biased region" description="Pro residues" evidence="1">
    <location>
        <begin position="152"/>
        <end position="167"/>
    </location>
</feature>
<evidence type="ECO:0000256" key="1">
    <source>
        <dbReference type="SAM" id="MobiDB-lite"/>
    </source>
</evidence>
<feature type="compositionally biased region" description="Low complexity" evidence="1">
    <location>
        <begin position="140"/>
        <end position="151"/>
    </location>
</feature>
<dbReference type="EMBL" id="QJJS01000005">
    <property type="protein sequence ID" value="PXW97112.1"/>
    <property type="molecule type" value="Genomic_DNA"/>
</dbReference>
<gene>
    <name evidence="2" type="ORF">C7444_105212</name>
</gene>
<organism evidence="2 3">
    <name type="scientific">Sphaerotilus hippei</name>
    <dbReference type="NCBI Taxonomy" id="744406"/>
    <lineage>
        <taxon>Bacteria</taxon>
        <taxon>Pseudomonadati</taxon>
        <taxon>Pseudomonadota</taxon>
        <taxon>Betaproteobacteria</taxon>
        <taxon>Burkholderiales</taxon>
        <taxon>Sphaerotilaceae</taxon>
        <taxon>Sphaerotilus</taxon>
    </lineage>
</organism>
<dbReference type="AlphaFoldDB" id="A0A318H234"/>
<name>A0A318H234_9BURK</name>
<accession>A0A318H234</accession>
<evidence type="ECO:0000313" key="2">
    <source>
        <dbReference type="EMBL" id="PXW97112.1"/>
    </source>
</evidence>
<evidence type="ECO:0000313" key="3">
    <source>
        <dbReference type="Proteomes" id="UP000247811"/>
    </source>
</evidence>